<name>A0A438CE93_VITVI</name>
<protein>
    <submittedName>
        <fullName evidence="2">Uncharacterized protein</fullName>
    </submittedName>
</protein>
<feature type="compositionally biased region" description="Pro residues" evidence="1">
    <location>
        <begin position="176"/>
        <end position="185"/>
    </location>
</feature>
<dbReference type="Proteomes" id="UP000288805">
    <property type="component" value="Unassembled WGS sequence"/>
</dbReference>
<evidence type="ECO:0000256" key="1">
    <source>
        <dbReference type="SAM" id="MobiDB-lite"/>
    </source>
</evidence>
<gene>
    <name evidence="2" type="ORF">CK203_111256</name>
</gene>
<comment type="caution">
    <text evidence="2">The sequence shown here is derived from an EMBL/GenBank/DDBJ whole genome shotgun (WGS) entry which is preliminary data.</text>
</comment>
<evidence type="ECO:0000313" key="3">
    <source>
        <dbReference type="Proteomes" id="UP000288805"/>
    </source>
</evidence>
<accession>A0A438CE93</accession>
<dbReference type="EMBL" id="QGNW01002289">
    <property type="protein sequence ID" value="RVW21496.1"/>
    <property type="molecule type" value="Genomic_DNA"/>
</dbReference>
<sequence>MTTRGVLSHTAIHFSIDGRHGVLEARHIAEALQIPYEPEDPSAFRQWSPVSQRDMVRILSKGTSANSILLRKELPPGMLLVDVGLYFGLHHLIMASLIHFEEKYMGFPTEPWLERRRLCRERFTLDKWNQLAGYSAPLGAPPMVALPVPPQPEHGELPAQTAPPIPTPEATSAAPPTTPTVPPVVPTTSEPTITILALEFRALVHTF</sequence>
<dbReference type="AlphaFoldDB" id="A0A438CE93"/>
<feature type="region of interest" description="Disordered" evidence="1">
    <location>
        <begin position="148"/>
        <end position="186"/>
    </location>
</feature>
<organism evidence="2 3">
    <name type="scientific">Vitis vinifera</name>
    <name type="common">Grape</name>
    <dbReference type="NCBI Taxonomy" id="29760"/>
    <lineage>
        <taxon>Eukaryota</taxon>
        <taxon>Viridiplantae</taxon>
        <taxon>Streptophyta</taxon>
        <taxon>Embryophyta</taxon>
        <taxon>Tracheophyta</taxon>
        <taxon>Spermatophyta</taxon>
        <taxon>Magnoliopsida</taxon>
        <taxon>eudicotyledons</taxon>
        <taxon>Gunneridae</taxon>
        <taxon>Pentapetalae</taxon>
        <taxon>rosids</taxon>
        <taxon>Vitales</taxon>
        <taxon>Vitaceae</taxon>
        <taxon>Viteae</taxon>
        <taxon>Vitis</taxon>
    </lineage>
</organism>
<proteinExistence type="predicted"/>
<reference evidence="2 3" key="1">
    <citation type="journal article" date="2018" name="PLoS Genet.">
        <title>Population sequencing reveals clonal diversity and ancestral inbreeding in the grapevine cultivar Chardonnay.</title>
        <authorList>
            <person name="Roach M.J."/>
            <person name="Johnson D.L."/>
            <person name="Bohlmann J."/>
            <person name="van Vuuren H.J."/>
            <person name="Jones S.J."/>
            <person name="Pretorius I.S."/>
            <person name="Schmidt S.A."/>
            <person name="Borneman A.R."/>
        </authorList>
    </citation>
    <scope>NUCLEOTIDE SEQUENCE [LARGE SCALE GENOMIC DNA]</scope>
    <source>
        <strain evidence="3">cv. Chardonnay</strain>
        <tissue evidence="2">Leaf</tissue>
    </source>
</reference>
<evidence type="ECO:0000313" key="2">
    <source>
        <dbReference type="EMBL" id="RVW21496.1"/>
    </source>
</evidence>